<accession>A0A484MP90</accession>
<evidence type="ECO:0000259" key="3">
    <source>
        <dbReference type="PROSITE" id="PS50994"/>
    </source>
</evidence>
<feature type="region of interest" description="Disordered" evidence="1">
    <location>
        <begin position="68"/>
        <end position="102"/>
    </location>
</feature>
<protein>
    <submittedName>
        <fullName evidence="4">Uncharacterized protein</fullName>
    </submittedName>
</protein>
<dbReference type="Pfam" id="PF17921">
    <property type="entry name" value="Integrase_H2C2"/>
    <property type="match status" value="1"/>
</dbReference>
<dbReference type="GO" id="GO:0003676">
    <property type="term" value="F:nucleic acid binding"/>
    <property type="evidence" value="ECO:0007669"/>
    <property type="project" value="InterPro"/>
</dbReference>
<dbReference type="PANTHER" id="PTHR48475">
    <property type="entry name" value="RIBONUCLEASE H"/>
    <property type="match status" value="1"/>
</dbReference>
<feature type="region of interest" description="Disordered" evidence="1">
    <location>
        <begin position="139"/>
        <end position="213"/>
    </location>
</feature>
<proteinExistence type="predicted"/>
<dbReference type="InterPro" id="IPR036397">
    <property type="entry name" value="RNaseH_sf"/>
</dbReference>
<feature type="compositionally biased region" description="Basic and acidic residues" evidence="1">
    <location>
        <begin position="550"/>
        <end position="560"/>
    </location>
</feature>
<dbReference type="InterPro" id="IPR005162">
    <property type="entry name" value="Retrotrans_gag_dom"/>
</dbReference>
<feature type="region of interest" description="Disordered" evidence="1">
    <location>
        <begin position="1650"/>
        <end position="1684"/>
    </location>
</feature>
<dbReference type="InterPro" id="IPR021109">
    <property type="entry name" value="Peptidase_aspartic_dom_sf"/>
</dbReference>
<dbReference type="Gene3D" id="3.30.420.10">
    <property type="entry name" value="Ribonuclease H-like superfamily/Ribonuclease H"/>
    <property type="match status" value="2"/>
</dbReference>
<feature type="compositionally biased region" description="Basic residues" evidence="1">
    <location>
        <begin position="86"/>
        <end position="99"/>
    </location>
</feature>
<dbReference type="OrthoDB" id="543934at2759"/>
<dbReference type="Pfam" id="PF13456">
    <property type="entry name" value="RVT_3"/>
    <property type="match status" value="1"/>
</dbReference>
<dbReference type="Pfam" id="PF03732">
    <property type="entry name" value="Retrotrans_gag"/>
    <property type="match status" value="1"/>
</dbReference>
<feature type="compositionally biased region" description="Basic and acidic residues" evidence="1">
    <location>
        <begin position="579"/>
        <end position="598"/>
    </location>
</feature>
<feature type="compositionally biased region" description="Basic and acidic residues" evidence="1">
    <location>
        <begin position="158"/>
        <end position="169"/>
    </location>
</feature>
<dbReference type="Pfam" id="PF00665">
    <property type="entry name" value="rve"/>
    <property type="match status" value="1"/>
</dbReference>
<name>A0A484MP90_9ASTE</name>
<organism evidence="4 5">
    <name type="scientific">Cuscuta campestris</name>
    <dbReference type="NCBI Taxonomy" id="132261"/>
    <lineage>
        <taxon>Eukaryota</taxon>
        <taxon>Viridiplantae</taxon>
        <taxon>Streptophyta</taxon>
        <taxon>Embryophyta</taxon>
        <taxon>Tracheophyta</taxon>
        <taxon>Spermatophyta</taxon>
        <taxon>Magnoliopsida</taxon>
        <taxon>eudicotyledons</taxon>
        <taxon>Gunneridae</taxon>
        <taxon>Pentapetalae</taxon>
        <taxon>asterids</taxon>
        <taxon>lamiids</taxon>
        <taxon>Solanales</taxon>
        <taxon>Convolvulaceae</taxon>
        <taxon>Cuscuteae</taxon>
        <taxon>Cuscuta</taxon>
        <taxon>Cuscuta subgen. Grammica</taxon>
        <taxon>Cuscuta sect. Cleistogrammica</taxon>
    </lineage>
</organism>
<dbReference type="Gene3D" id="2.40.70.10">
    <property type="entry name" value="Acid Proteases"/>
    <property type="match status" value="1"/>
</dbReference>
<feature type="region of interest" description="Disordered" evidence="1">
    <location>
        <begin position="438"/>
        <end position="458"/>
    </location>
</feature>
<evidence type="ECO:0000259" key="2">
    <source>
        <dbReference type="PROSITE" id="PS50879"/>
    </source>
</evidence>
<feature type="compositionally biased region" description="Basic and acidic residues" evidence="1">
    <location>
        <begin position="139"/>
        <end position="148"/>
    </location>
</feature>
<dbReference type="PROSITE" id="PS50994">
    <property type="entry name" value="INTEGRASE"/>
    <property type="match status" value="1"/>
</dbReference>
<feature type="region of interest" description="Disordered" evidence="1">
    <location>
        <begin position="1709"/>
        <end position="1739"/>
    </location>
</feature>
<evidence type="ECO:0000256" key="1">
    <source>
        <dbReference type="SAM" id="MobiDB-lite"/>
    </source>
</evidence>
<feature type="domain" description="Integrase catalytic" evidence="3">
    <location>
        <begin position="1231"/>
        <end position="1390"/>
    </location>
</feature>
<dbReference type="GO" id="GO:0015074">
    <property type="term" value="P:DNA integration"/>
    <property type="evidence" value="ECO:0007669"/>
    <property type="project" value="InterPro"/>
</dbReference>
<dbReference type="GO" id="GO:0004523">
    <property type="term" value="F:RNA-DNA hybrid ribonuclease activity"/>
    <property type="evidence" value="ECO:0007669"/>
    <property type="project" value="InterPro"/>
</dbReference>
<feature type="region of interest" description="Disordered" evidence="1">
    <location>
        <begin position="516"/>
        <end position="598"/>
    </location>
</feature>
<dbReference type="InterPro" id="IPR002156">
    <property type="entry name" value="RNaseH_domain"/>
</dbReference>
<dbReference type="EMBL" id="OOIL02004214">
    <property type="protein sequence ID" value="VFQ90801.1"/>
    <property type="molecule type" value="Genomic_DNA"/>
</dbReference>
<dbReference type="SUPFAM" id="SSF50630">
    <property type="entry name" value="Acid proteases"/>
    <property type="match status" value="1"/>
</dbReference>
<dbReference type="PANTHER" id="PTHR48475:SF2">
    <property type="entry name" value="RIBONUCLEASE H"/>
    <property type="match status" value="1"/>
</dbReference>
<gene>
    <name evidence="4" type="ORF">CCAM_LOCUS32577</name>
</gene>
<feature type="compositionally biased region" description="Polar residues" evidence="1">
    <location>
        <begin position="1714"/>
        <end position="1739"/>
    </location>
</feature>
<feature type="region of interest" description="Disordered" evidence="1">
    <location>
        <begin position="1"/>
        <end position="31"/>
    </location>
</feature>
<evidence type="ECO:0000313" key="5">
    <source>
        <dbReference type="Proteomes" id="UP000595140"/>
    </source>
</evidence>
<feature type="domain" description="RNase H type-1" evidence="2">
    <location>
        <begin position="946"/>
        <end position="1075"/>
    </location>
</feature>
<dbReference type="InterPro" id="IPR041588">
    <property type="entry name" value="Integrase_H2C2"/>
</dbReference>
<sequence>MVQTRSNVPTTSHVVGEENAPGSGNGTGGIGSTPDAVQALFGLGVTAEQLQAAVAALSAMGGNVPGARVGKAPPGLHAEHAATSQHKGKKTRRSKRRPGKAPVFEEVIVEDILEGEDDESSECRVSAFKRLGGEETRVSAFDRLDHRPGGHPGNLRRQITEGRRRHAEESATLDARSARPERSGERRDERTQRRHSPTRTEKTRTSDQGVSRLARETAELKRRVETRAPYSQSILRTVTPFTPRVMLVPLLPNFRPWQIKAYNGTTDPQDHLSKFYASMEAAAAPDEVKCRCFLATLEGSACDWFNRLPKGTIDDWDTLAQKFLTHFAANRRQRLPYSHLLNICIRKGEKIRDFITRWEKEARDVHGADDQALVAMFQAALPRGEVRKKLRKNPPPTYQETLACAKFLASEEFDDAPDSKAAPTKRAPAYSEEIAKKMKKKKDHTVGPRTPSAGVYSVGAPAGTGRELALSPLPHVETYAVSSGAKYCEYHRNNTHNTKECFTLQKEMQRLIARGPALRDDGAASSRGPPEGRTWRKPTEPVAVATQARNPEKRHIGRECDDLDKDEAQGYPAPTPKLGRREPIQFTEKDLPDTPSPHRDALVVRMEINNAIVHRTLVDTGSSVNIMYEKTFQDLGLDRKDLRLVRTPLSGFTGDSIEAEGVVTVPVIVGDGAHKSRCRMEFMVVSISCAHNMILGRPGLEDLECVISPYYLCMKFPTPSGIGVARGDQKLARSCYVRITKKLPRDETLVVHAQEEMRKLEARPKAESAEEVEEVPLDPRAPERKVKVGVSLTGGQRKRLVDVLSAYHVIFAWGPGDMPGVDPKFICHRLAVNPEARPVKQKKRFLSSERREFVSKEVATLQSIGHIRERLTTYFQAHLVQVLSQQPIGALLRSPNAPSRMSKWAVFLGAFQIEFKPRPAFKGQALADFVVECTAREEPSPEEPEGEDWWIVFTDGSSAAKNSGGGVVVIAPEGFRAYYSIRFGFKASNNEAEYEALLCGLRLAAGMNATKLRIKCDSKLVVGHVSGEFEAKDERMKKYRDTALELLKSFTAYSVEQIPRAENAEADILSKLSSDTPKHIRRMANVEELSEPSIHAFPVAMICARPRDWMDDIVAFLKDGALPDDAVKAKLVRIRAPGYTLEGERLYKRAYNGTLLRCLRPAEAEQVMEEVHAGICSAHQGAYAVSRKITLQGYFWPTIVKDCAEFVRKCKVCQEFQKVPGRPSTNYTPISTAIPFARWGVDLVGALPRGTGNVRYVIVAIDYFTKWVEAAPLASITGAQCQKFLAKQVICRFGVPEHVITDNGTQFESKPFNDFLESWGIKHSYASVGYPQTNGQVENANRTIVDRLKRKLEACGGEWAEELPYILWTFWTTPRRATGETPFALCYGFEARAPAEISIATHWEAVFDPERNEEALMVYRRKVKSYHDGRVRARGFVEGDWVLCKRTVSRPLEGGKFAKNYEGPYIIKEAVGPSTFRLQTPSGGDVPRTWNAENLEEGRAQTIPGCSSRMKVKPLCLAFLLRRRAERRPYPDVLPGWRSNTRARHSSSRGRPSADHTRMFFPDESQTLALGVPPQERPSADHTRMFFPDGGQTLVLGIPPKEGGRAQTIPGCSSRMKVKHLRSALLLGRKAERWPCPDVLPGWRGEYMAQTSKNGPVGKGTKAKAFGRSTSPRRRARARPRLGDEARLTRLGGLNVGVALYGQAQAPRQRPFGLQNNRGNTIKRQSKTIKASQTTKSQG</sequence>
<dbReference type="Proteomes" id="UP000595140">
    <property type="component" value="Unassembled WGS sequence"/>
</dbReference>
<feature type="compositionally biased region" description="Basic and acidic residues" evidence="1">
    <location>
        <begin position="176"/>
        <end position="191"/>
    </location>
</feature>
<dbReference type="CDD" id="cd00303">
    <property type="entry name" value="retropepsin_like"/>
    <property type="match status" value="1"/>
</dbReference>
<keyword evidence="5" id="KW-1185">Reference proteome</keyword>
<evidence type="ECO:0000313" key="4">
    <source>
        <dbReference type="EMBL" id="VFQ90801.1"/>
    </source>
</evidence>
<feature type="region of interest" description="Disordered" evidence="1">
    <location>
        <begin position="1537"/>
        <end position="1558"/>
    </location>
</feature>
<feature type="compositionally biased region" description="Basic residues" evidence="1">
    <location>
        <begin position="1671"/>
        <end position="1680"/>
    </location>
</feature>
<dbReference type="PROSITE" id="PS50879">
    <property type="entry name" value="RNASE_H_1"/>
    <property type="match status" value="1"/>
</dbReference>
<dbReference type="InterPro" id="IPR012337">
    <property type="entry name" value="RNaseH-like_sf"/>
</dbReference>
<dbReference type="Gene3D" id="1.10.340.70">
    <property type="match status" value="1"/>
</dbReference>
<dbReference type="SUPFAM" id="SSF53098">
    <property type="entry name" value="Ribonuclease H-like"/>
    <property type="match status" value="2"/>
</dbReference>
<dbReference type="InterPro" id="IPR001584">
    <property type="entry name" value="Integrase_cat-core"/>
</dbReference>
<feature type="compositionally biased region" description="Polar residues" evidence="1">
    <location>
        <begin position="1"/>
        <end position="13"/>
    </location>
</feature>
<reference evidence="4 5" key="1">
    <citation type="submission" date="2018-04" db="EMBL/GenBank/DDBJ databases">
        <authorList>
            <person name="Vogel A."/>
        </authorList>
    </citation>
    <scope>NUCLEOTIDE SEQUENCE [LARGE SCALE GENOMIC DNA]</scope>
</reference>
<dbReference type="CDD" id="cd09279">
    <property type="entry name" value="RNase_HI_like"/>
    <property type="match status" value="1"/>
</dbReference>